<dbReference type="Pfam" id="PF00930">
    <property type="entry name" value="DPPIV_N"/>
    <property type="match status" value="1"/>
</dbReference>
<comment type="similarity">
    <text evidence="1">Belongs to the peptidase S9B family. DPPIV subfamily.</text>
</comment>
<reference evidence="8 9" key="1">
    <citation type="submission" date="2021-06" db="EMBL/GenBank/DDBJ databases">
        <title>Caerostris extrusa draft genome.</title>
        <authorList>
            <person name="Kono N."/>
            <person name="Arakawa K."/>
        </authorList>
    </citation>
    <scope>NUCLEOTIDE SEQUENCE [LARGE SCALE GENOMIC DNA]</scope>
</reference>
<dbReference type="SUPFAM" id="SSF82171">
    <property type="entry name" value="DPP6 N-terminal domain-like"/>
    <property type="match status" value="1"/>
</dbReference>
<comment type="caution">
    <text evidence="8">The sequence shown here is derived from an EMBL/GenBank/DDBJ whole genome shotgun (WGS) entry which is preliminary data.</text>
</comment>
<dbReference type="PANTHER" id="PTHR11731:SF193">
    <property type="entry name" value="DIPEPTIDYL PEPTIDASE 9"/>
    <property type="match status" value="1"/>
</dbReference>
<dbReference type="Pfam" id="PF19520">
    <property type="entry name" value="Dpp_8_9_N"/>
    <property type="match status" value="1"/>
</dbReference>
<protein>
    <submittedName>
        <fullName evidence="8">Dipeptidyl peptidase 9</fullName>
    </submittedName>
</protein>
<sequence>IKCFFVPNVNMPSDHQIDGDLERFVSRKSLKRQKVMEVDIPNDEVNNHHKINGKKKSWSELKTQVRGVRRSLSNIPAKVPSFFEFKEIVIENEPLKHFYRIYFLSTPACGRETSLLYIDVPINCPRNKLETFVWKCLLESSFQAQGNFSREEQMQLERKRCVMWGITSFDYQPSVGRFVFPASGSVFYCDDDQTQSPLFPHELKHSVPKSSHLNPQMCPSNPNLVAYINNYDLWVHNIISSSDVRLTFKDSSKEPLSAGIPSYITQEEFNRYTGFWWQPVCTPADNGTFRILYEEIDESEVELLYIPCPGEEKETEVYRFPRAGTKNAKSTLKIAQFRLSPSNQIEVLPHLQLSESLTTLYPDMEYLVRVGWTPDGRHVWAKVLDRQQSHEQLLLLPFSSFVSSEPCCSSSFTNHVESTPIAQVIYEEFSDAWINVTDVLYFFTQENPIEITFLWASEENGFRHLYNVTVELLMSSLCKMNTKGRELPRRIKKKVALTSGNWEVSESDVWVNEKKRLVYFIGLKDTPLERHLYVVDIDNPQEPIRLTELGYSHSIAMNDECTLFVDIQSNINQCPYGVVQQIYYPLSYPYLRVKVQPLGYFTESTPLPVTYRQPELFSHTIESGHLIYGMIFKPPDMIPGEKYPTVLTIYGGPEVQLVTNSYKGMRYLRQFLLSSEGYVVVSIDCRGSRHRGVAFESHIKGRMGTVEIADQVEVLLWLSETTGFIDRERIAVHGWSYGGYLSLMGLLQRPDVFKVAIAGAPVTSWTLYDTGYTERYMGTPDKNATGYSTGSVIANANKFPDEVNRLLIIHGLRDENVHFAHTSSLVSALTKAGKPYQLQVYPSERHSLRHLESSEHYETTLLSFLQQNL</sequence>
<dbReference type="Pfam" id="PF00326">
    <property type="entry name" value="Peptidase_S9"/>
    <property type="match status" value="1"/>
</dbReference>
<dbReference type="InterPro" id="IPR045785">
    <property type="entry name" value="Dpp_8/9_N"/>
</dbReference>
<proteinExistence type="inferred from homology"/>
<evidence type="ECO:0000313" key="9">
    <source>
        <dbReference type="Proteomes" id="UP001054945"/>
    </source>
</evidence>
<evidence type="ECO:0000313" key="8">
    <source>
        <dbReference type="EMBL" id="GIY47213.1"/>
    </source>
</evidence>
<keyword evidence="3" id="KW-0378">Hydrolase</keyword>
<keyword evidence="9" id="KW-1185">Reference proteome</keyword>
<dbReference type="Proteomes" id="UP001054945">
    <property type="component" value="Unassembled WGS sequence"/>
</dbReference>
<dbReference type="Gene3D" id="2.140.10.30">
    <property type="entry name" value="Dipeptidylpeptidase IV, N-terminal domain"/>
    <property type="match status" value="1"/>
</dbReference>
<dbReference type="GO" id="GO:0006508">
    <property type="term" value="P:proteolysis"/>
    <property type="evidence" value="ECO:0007669"/>
    <property type="project" value="UniProtKB-KW"/>
</dbReference>
<feature type="non-terminal residue" evidence="8">
    <location>
        <position position="1"/>
    </location>
</feature>
<feature type="domain" description="Dipeptidylpeptidase IV N-terminal" evidence="6">
    <location>
        <begin position="208"/>
        <end position="572"/>
    </location>
</feature>
<dbReference type="SUPFAM" id="SSF53474">
    <property type="entry name" value="alpha/beta-Hydrolases"/>
    <property type="match status" value="1"/>
</dbReference>
<dbReference type="EMBL" id="BPLR01011543">
    <property type="protein sequence ID" value="GIY47213.1"/>
    <property type="molecule type" value="Genomic_DNA"/>
</dbReference>
<dbReference type="InterPro" id="IPR050278">
    <property type="entry name" value="Serine_Prot_S9B/DPPIV"/>
</dbReference>
<organism evidence="8 9">
    <name type="scientific">Caerostris extrusa</name>
    <name type="common">Bark spider</name>
    <name type="synonym">Caerostris bankana</name>
    <dbReference type="NCBI Taxonomy" id="172846"/>
    <lineage>
        <taxon>Eukaryota</taxon>
        <taxon>Metazoa</taxon>
        <taxon>Ecdysozoa</taxon>
        <taxon>Arthropoda</taxon>
        <taxon>Chelicerata</taxon>
        <taxon>Arachnida</taxon>
        <taxon>Araneae</taxon>
        <taxon>Araneomorphae</taxon>
        <taxon>Entelegynae</taxon>
        <taxon>Araneoidea</taxon>
        <taxon>Araneidae</taxon>
        <taxon>Caerostris</taxon>
    </lineage>
</organism>
<dbReference type="InterPro" id="IPR001375">
    <property type="entry name" value="Peptidase_S9_cat"/>
</dbReference>
<evidence type="ECO:0000256" key="1">
    <source>
        <dbReference type="ARBA" id="ARBA00010036"/>
    </source>
</evidence>
<evidence type="ECO:0000259" key="6">
    <source>
        <dbReference type="Pfam" id="PF00930"/>
    </source>
</evidence>
<keyword evidence="4" id="KW-0720">Serine protease</keyword>
<dbReference type="InterPro" id="IPR002469">
    <property type="entry name" value="Peptidase_S9B_N"/>
</dbReference>
<dbReference type="PANTHER" id="PTHR11731">
    <property type="entry name" value="PROTEASE FAMILY S9B,C DIPEPTIDYL-PEPTIDASE IV-RELATED"/>
    <property type="match status" value="1"/>
</dbReference>
<dbReference type="GO" id="GO:0008236">
    <property type="term" value="F:serine-type peptidase activity"/>
    <property type="evidence" value="ECO:0007669"/>
    <property type="project" value="UniProtKB-KW"/>
</dbReference>
<keyword evidence="2" id="KW-0645">Protease</keyword>
<dbReference type="AlphaFoldDB" id="A0AAV4TKS3"/>
<accession>A0AAV4TKS3</accession>
<feature type="domain" description="Dipeptidyl peptidase 8 /9 ,N-terminal" evidence="7">
    <location>
        <begin position="51"/>
        <end position="160"/>
    </location>
</feature>
<evidence type="ECO:0000256" key="4">
    <source>
        <dbReference type="ARBA" id="ARBA00022825"/>
    </source>
</evidence>
<evidence type="ECO:0000259" key="5">
    <source>
        <dbReference type="Pfam" id="PF00326"/>
    </source>
</evidence>
<gene>
    <name evidence="8" type="primary">Dpp9</name>
    <name evidence="8" type="ORF">CEXT_585511</name>
</gene>
<dbReference type="GO" id="GO:0008239">
    <property type="term" value="F:dipeptidyl-peptidase activity"/>
    <property type="evidence" value="ECO:0007669"/>
    <property type="project" value="TreeGrafter"/>
</dbReference>
<evidence type="ECO:0000259" key="7">
    <source>
        <dbReference type="Pfam" id="PF19520"/>
    </source>
</evidence>
<dbReference type="Gene3D" id="3.40.50.1820">
    <property type="entry name" value="alpha/beta hydrolase"/>
    <property type="match status" value="1"/>
</dbReference>
<feature type="domain" description="Peptidase S9 prolyl oligopeptidase catalytic" evidence="5">
    <location>
        <begin position="669"/>
        <end position="869"/>
    </location>
</feature>
<evidence type="ECO:0000256" key="3">
    <source>
        <dbReference type="ARBA" id="ARBA00022801"/>
    </source>
</evidence>
<dbReference type="InterPro" id="IPR029058">
    <property type="entry name" value="AB_hydrolase_fold"/>
</dbReference>
<evidence type="ECO:0000256" key="2">
    <source>
        <dbReference type="ARBA" id="ARBA00022670"/>
    </source>
</evidence>
<name>A0AAV4TKS3_CAEEX</name>